<gene>
    <name evidence="3" type="ORF">GCM10011314_14400</name>
</gene>
<evidence type="ECO:0000313" key="4">
    <source>
        <dbReference type="Proteomes" id="UP000628079"/>
    </source>
</evidence>
<reference evidence="3" key="2">
    <citation type="submission" date="2020-09" db="EMBL/GenBank/DDBJ databases">
        <authorList>
            <person name="Sun Q."/>
            <person name="Zhou Y."/>
        </authorList>
    </citation>
    <scope>NUCLEOTIDE SEQUENCE</scope>
    <source>
        <strain evidence="3">CGMCC 1.10749</strain>
    </source>
</reference>
<dbReference type="EMBL" id="BMEA01000001">
    <property type="protein sequence ID" value="GGB75959.1"/>
    <property type="molecule type" value="Genomic_DNA"/>
</dbReference>
<evidence type="ECO:0000313" key="3">
    <source>
        <dbReference type="EMBL" id="GGB75959.1"/>
    </source>
</evidence>
<evidence type="ECO:0000259" key="2">
    <source>
        <dbReference type="Pfam" id="PF05305"/>
    </source>
</evidence>
<feature type="compositionally biased region" description="Low complexity" evidence="1">
    <location>
        <begin position="52"/>
        <end position="68"/>
    </location>
</feature>
<organism evidence="3 4">
    <name type="scientific">Knoellia flava</name>
    <dbReference type="NCBI Taxonomy" id="913969"/>
    <lineage>
        <taxon>Bacteria</taxon>
        <taxon>Bacillati</taxon>
        <taxon>Actinomycetota</taxon>
        <taxon>Actinomycetes</taxon>
        <taxon>Micrococcales</taxon>
        <taxon>Intrasporangiaceae</taxon>
        <taxon>Knoellia</taxon>
    </lineage>
</organism>
<feature type="compositionally biased region" description="Polar residues" evidence="1">
    <location>
        <begin position="69"/>
        <end position="82"/>
    </location>
</feature>
<feature type="region of interest" description="Disordered" evidence="1">
    <location>
        <begin position="52"/>
        <end position="86"/>
    </location>
</feature>
<protein>
    <recommendedName>
        <fullName evidence="2">DUF732 domain-containing protein</fullName>
    </recommendedName>
</protein>
<dbReference type="AlphaFoldDB" id="A0A8H9FRZ5"/>
<dbReference type="Proteomes" id="UP000628079">
    <property type="component" value="Unassembled WGS sequence"/>
</dbReference>
<dbReference type="Pfam" id="PF05305">
    <property type="entry name" value="DUF732"/>
    <property type="match status" value="1"/>
</dbReference>
<feature type="domain" description="DUF732" evidence="2">
    <location>
        <begin position="103"/>
        <end position="159"/>
    </location>
</feature>
<name>A0A8H9FRZ5_9MICO</name>
<comment type="caution">
    <text evidence="3">The sequence shown here is derived from an EMBL/GenBank/DDBJ whole genome shotgun (WGS) entry which is preliminary data.</text>
</comment>
<proteinExistence type="predicted"/>
<accession>A0A8H9FRZ5</accession>
<sequence length="171" mass="17640">MAGNPERMPSAHLLESRPERPLVSVVDMPRLRTPATLLSGCALALALTACGSGSPDDSGSAPASTSTDRTSPSASPEPSNSGIVPDNTWASVFKKALPPLADRSDAEVAAAARKVCTTFEASPDEATARAILADLGTTLTLDATQRQLFASGAVTHFCTGRTGAWTQASMR</sequence>
<dbReference type="InterPro" id="IPR007969">
    <property type="entry name" value="DUF732"/>
</dbReference>
<reference evidence="3" key="1">
    <citation type="journal article" date="2014" name="Int. J. Syst. Evol. Microbiol.">
        <title>Complete genome sequence of Corynebacterium casei LMG S-19264T (=DSM 44701T), isolated from a smear-ripened cheese.</title>
        <authorList>
            <consortium name="US DOE Joint Genome Institute (JGI-PGF)"/>
            <person name="Walter F."/>
            <person name="Albersmeier A."/>
            <person name="Kalinowski J."/>
            <person name="Ruckert C."/>
        </authorList>
    </citation>
    <scope>NUCLEOTIDE SEQUENCE</scope>
    <source>
        <strain evidence="3">CGMCC 1.10749</strain>
    </source>
</reference>
<evidence type="ECO:0000256" key="1">
    <source>
        <dbReference type="SAM" id="MobiDB-lite"/>
    </source>
</evidence>